<dbReference type="InterPro" id="IPR035994">
    <property type="entry name" value="Nucleoside_phosphorylase_sf"/>
</dbReference>
<dbReference type="SUPFAM" id="SSF52540">
    <property type="entry name" value="P-loop containing nucleoside triphosphate hydrolases"/>
    <property type="match status" value="1"/>
</dbReference>
<dbReference type="InterPro" id="IPR027417">
    <property type="entry name" value="P-loop_NTPase"/>
</dbReference>
<dbReference type="Gene3D" id="3.40.50.300">
    <property type="entry name" value="P-loop containing nucleotide triphosphate hydrolases"/>
    <property type="match status" value="1"/>
</dbReference>
<dbReference type="EMBL" id="CABFNS010000861">
    <property type="protein sequence ID" value="VUC33292.1"/>
    <property type="molecule type" value="Genomic_DNA"/>
</dbReference>
<accession>A0ABY6UTH9</accession>
<dbReference type="Gene3D" id="3.40.50.1580">
    <property type="entry name" value="Nucleoside phosphorylase domain"/>
    <property type="match status" value="1"/>
</dbReference>
<dbReference type="Pfam" id="PF13424">
    <property type="entry name" value="TPR_12"/>
    <property type="match status" value="3"/>
</dbReference>
<sequence>MPPVKKLSAESYRVGWICPLEVEQLAAMQMLDEKHERLSQSPSDNNVYNLGSINGHNVVIAGLHQAGNCPAATVVTQMRMTFPRLRYGLLVGIGGGVPVETNEGMVRLGHVVVSKPTVEHSGAIQYDHGKANQGHFERTGSLMPPPAALLNAAQDLAVQRIMMDHDPVWKNIQRIQTERRGLRRFKFPGYNADYLYTSHHQHSQPGTSCDKAGCSSEERIERAIDADEESFVVVHRGTIASGELVLKDARKRDQLAKRYGLLCFEMEAAGALTEFPCMVIRGISDYCDSHKNDDWHGFAAASAAAYARQLFFHMPIEATQMSVHVRDGGLHHKYLTVPYIENPEFVGRSDILSRLQQQLHVGQSQGPVKPHSRVSLYGLGGIGKTQIALAYVYWLRENYPDIAVFWVHGGKAEQFHEAYASIARECNIPGYDDPKVDMLRLVKQWLEQMFKNRWLMVIDNADDTEMFFRSQQDRPSVIATDSSHRDYNLGRYIPDCRHGSILVTTRNKQTGLKLAQGKSLIEVGDMRNNESHLMLCTILKDNQLSEHDTHLLSSKLEHIPLALAQAASFIQENSVPINEYIQLLDESDSELLSRLSESFVTVGRDSETPHAVTATWIISFELIKQRNILASNFLSFLCFFHWQAIPKDFVDDYCDHMPLSDAGIIPKAEITKALGILKAFSFISEDKDRNMNMHRLVQLVTRKWLASRGTTAGFRQRALETVSALYPCGDEYETQGRCLKLLPHASAILENSRCTGDDEMTACLARSPPSSESQSTDSRKRNATESGLANDSTEKRQRSDNSSEELRVKARLLHNMGEYFLYQGRLSKAEECQVEVMFILMEEEGKDNQSTFDSMLALASTYSRQGRWREAEKLRKQVMEDSRIQLGTDHPVTLGGMADLASTYSNQGRYKEAEKLQEQVMETRKIKLGADHPRTIRIMEDLARTWERQGRYKEAEKLQEQVMETRKIKLGVDHPRTIRTMADLAAIWERQDRYEEAEKLQVQVMEAHKIKLGENHPYTLASKNGLAMVWDRQGRYEEAEKLYLEVIEVYKIKLGEDHPYTLTSKNNLAMVWDGQGRYEEAEKLVLEVMEARKMKLGADHPDTLDCMKKLATMWKSQGRDSDALTLLQKCVEASKRVLGSSHPHTQLRTSILEYWNDEISMGDGSGSAGA</sequence>
<dbReference type="PANTHER" id="PTHR46082:SF6">
    <property type="entry name" value="AAA+ ATPASE DOMAIN-CONTAINING PROTEIN-RELATED"/>
    <property type="match status" value="1"/>
</dbReference>
<feature type="region of interest" description="Disordered" evidence="1">
    <location>
        <begin position="760"/>
        <end position="805"/>
    </location>
</feature>
<protein>
    <recommendedName>
        <fullName evidence="4">Nucleoside phosphorylase domain-containing protein</fullName>
    </recommendedName>
</protein>
<dbReference type="Pfam" id="PF13374">
    <property type="entry name" value="TPR_10"/>
    <property type="match status" value="2"/>
</dbReference>
<feature type="compositionally biased region" description="Basic and acidic residues" evidence="1">
    <location>
        <begin position="792"/>
        <end position="805"/>
    </location>
</feature>
<gene>
    <name evidence="2" type="ORF">CLO192961_LOCUS345523</name>
</gene>
<organism evidence="2 3">
    <name type="scientific">Bionectria ochroleuca</name>
    <name type="common">Gliocladium roseum</name>
    <dbReference type="NCBI Taxonomy" id="29856"/>
    <lineage>
        <taxon>Eukaryota</taxon>
        <taxon>Fungi</taxon>
        <taxon>Dikarya</taxon>
        <taxon>Ascomycota</taxon>
        <taxon>Pezizomycotina</taxon>
        <taxon>Sordariomycetes</taxon>
        <taxon>Hypocreomycetidae</taxon>
        <taxon>Hypocreales</taxon>
        <taxon>Bionectriaceae</taxon>
        <taxon>Clonostachys</taxon>
    </lineage>
</organism>
<feature type="compositionally biased region" description="Low complexity" evidence="1">
    <location>
        <begin position="767"/>
        <end position="776"/>
    </location>
</feature>
<evidence type="ECO:0000256" key="1">
    <source>
        <dbReference type="SAM" id="MobiDB-lite"/>
    </source>
</evidence>
<name>A0ABY6UTH9_BIOOC</name>
<evidence type="ECO:0008006" key="4">
    <source>
        <dbReference type="Google" id="ProtNLM"/>
    </source>
</evidence>
<comment type="caution">
    <text evidence="2">The sequence shown here is derived from an EMBL/GenBank/DDBJ whole genome shotgun (WGS) entry which is preliminary data.</text>
</comment>
<dbReference type="InterPro" id="IPR053137">
    <property type="entry name" value="NLR-like"/>
</dbReference>
<dbReference type="NCBIfam" id="NF040586">
    <property type="entry name" value="FxSxx_TPR"/>
    <property type="match status" value="1"/>
</dbReference>
<dbReference type="SUPFAM" id="SSF48452">
    <property type="entry name" value="TPR-like"/>
    <property type="match status" value="2"/>
</dbReference>
<evidence type="ECO:0000313" key="2">
    <source>
        <dbReference type="EMBL" id="VUC33292.1"/>
    </source>
</evidence>
<dbReference type="PRINTS" id="PR00364">
    <property type="entry name" value="DISEASERSIST"/>
</dbReference>
<dbReference type="Gene3D" id="1.25.40.10">
    <property type="entry name" value="Tetratricopeptide repeat domain"/>
    <property type="match status" value="2"/>
</dbReference>
<dbReference type="SUPFAM" id="SSF53167">
    <property type="entry name" value="Purine and uridine phosphorylases"/>
    <property type="match status" value="1"/>
</dbReference>
<dbReference type="PANTHER" id="PTHR46082">
    <property type="entry name" value="ATP/GTP-BINDING PROTEIN-RELATED"/>
    <property type="match status" value="1"/>
</dbReference>
<keyword evidence="3" id="KW-1185">Reference proteome</keyword>
<proteinExistence type="predicted"/>
<evidence type="ECO:0000313" key="3">
    <source>
        <dbReference type="Proteomes" id="UP000766486"/>
    </source>
</evidence>
<reference evidence="2 3" key="1">
    <citation type="submission" date="2019-06" db="EMBL/GenBank/DDBJ databases">
        <authorList>
            <person name="Broberg M."/>
        </authorList>
    </citation>
    <scope>NUCLEOTIDE SEQUENCE [LARGE SCALE GENOMIC DNA]</scope>
</reference>
<dbReference type="InterPro" id="IPR011990">
    <property type="entry name" value="TPR-like_helical_dom_sf"/>
</dbReference>
<dbReference type="Proteomes" id="UP000766486">
    <property type="component" value="Unassembled WGS sequence"/>
</dbReference>